<evidence type="ECO:0000256" key="1">
    <source>
        <dbReference type="SAM" id="MobiDB-lite"/>
    </source>
</evidence>
<dbReference type="RefSeq" id="WP_174401090.1">
    <property type="nucleotide sequence ID" value="NZ_VBSB01000035.1"/>
</dbReference>
<keyword evidence="4" id="KW-1185">Reference proteome</keyword>
<comment type="caution">
    <text evidence="3">The sequence shown here is derived from an EMBL/GenBank/DDBJ whole genome shotgun (WGS) entry which is preliminary data.</text>
</comment>
<dbReference type="Proteomes" id="UP000708347">
    <property type="component" value="Unassembled WGS sequence"/>
</dbReference>
<dbReference type="EMBL" id="VBSB01000035">
    <property type="protein sequence ID" value="NTY63486.1"/>
    <property type="molecule type" value="Genomic_DNA"/>
</dbReference>
<feature type="compositionally biased region" description="Polar residues" evidence="1">
    <location>
        <begin position="93"/>
        <end position="103"/>
    </location>
</feature>
<feature type="chain" id="PRO_5045461426" evidence="2">
    <location>
        <begin position="29"/>
        <end position="103"/>
    </location>
</feature>
<proteinExistence type="predicted"/>
<accession>A0ABX2K0G4</accession>
<reference evidence="3 4" key="1">
    <citation type="submission" date="2019-05" db="EMBL/GenBank/DDBJ databases">
        <title>Mycolicibacterium sphagni ENV482 genome assembly.</title>
        <authorList>
            <person name="Chen W."/>
            <person name="Faulkner N.W."/>
            <person name="Hyman M.R."/>
        </authorList>
    </citation>
    <scope>NUCLEOTIDE SEQUENCE [LARGE SCALE GENOMIC DNA]</scope>
    <source>
        <strain evidence="3 4">ENV482</strain>
    </source>
</reference>
<protein>
    <submittedName>
        <fullName evidence="3">Uncharacterized protein</fullName>
    </submittedName>
</protein>
<name>A0ABX2K0G4_9MYCO</name>
<evidence type="ECO:0000313" key="4">
    <source>
        <dbReference type="Proteomes" id="UP000708347"/>
    </source>
</evidence>
<evidence type="ECO:0000313" key="3">
    <source>
        <dbReference type="EMBL" id="NTY63486.1"/>
    </source>
</evidence>
<feature type="signal peptide" evidence="2">
    <location>
        <begin position="1"/>
        <end position="28"/>
    </location>
</feature>
<evidence type="ECO:0000256" key="2">
    <source>
        <dbReference type="SAM" id="SignalP"/>
    </source>
</evidence>
<organism evidence="3 4">
    <name type="scientific">Mycolicibacterium sphagni</name>
    <dbReference type="NCBI Taxonomy" id="1786"/>
    <lineage>
        <taxon>Bacteria</taxon>
        <taxon>Bacillati</taxon>
        <taxon>Actinomycetota</taxon>
        <taxon>Actinomycetes</taxon>
        <taxon>Mycobacteriales</taxon>
        <taxon>Mycobacteriaceae</taxon>
        <taxon>Mycolicibacterium</taxon>
    </lineage>
</organism>
<feature type="region of interest" description="Disordered" evidence="1">
    <location>
        <begin position="62"/>
        <end position="103"/>
    </location>
</feature>
<gene>
    <name evidence="3" type="ORF">FEG63_28600</name>
</gene>
<keyword evidence="2" id="KW-0732">Signal</keyword>
<sequence>MAKRAGQIALAVVALGFGLVVGTGTAVADGHTVVNPDGTFGSQDVNNSYGTDWVPAVQSYKTSSYPADSGSGGRNAPQVLYPVGHSYPASPSWPDNSWGATDD</sequence>